<name>A0A484F4N9_9EURY</name>
<keyword evidence="3" id="KW-1185">Reference proteome</keyword>
<gene>
    <name evidence="2" type="ORF">C7391_0454</name>
</gene>
<comment type="caution">
    <text evidence="2">The sequence shown here is derived from an EMBL/GenBank/DDBJ whole genome shotgun (WGS) entry which is preliminary data.</text>
</comment>
<proteinExistence type="predicted"/>
<feature type="compositionally biased region" description="Low complexity" evidence="1">
    <location>
        <begin position="37"/>
        <end position="56"/>
    </location>
</feature>
<sequence length="260" mass="29950">MIKSKFLVILLILFIFTAMVSFSVCAEHRVETPSIYNSTENNSTDSPTDNSSDNNSALSIFNSTDRNMNETEDAVEFIESENMGLIELKYEKVPIDDAYSREILGDINVSDGTLETFTRFGLWLDEKNVDVVAENITLVYVDDDLKVIENYWVFASRPESRESRLEKIKNSKSKNPSPDEMVAFLEEFDEKYPVKYVRTGVVLFITVENKEALLSEISRKDIRMLRAIKNAILEKEEDPNEKSGPLRTIFKIFRELSYYI</sequence>
<accession>A0A484F4N9</accession>
<protein>
    <submittedName>
        <fullName evidence="2">Uncharacterized protein</fullName>
    </submittedName>
</protein>
<evidence type="ECO:0000256" key="1">
    <source>
        <dbReference type="SAM" id="MobiDB-lite"/>
    </source>
</evidence>
<reference evidence="2 3" key="1">
    <citation type="submission" date="2019-03" db="EMBL/GenBank/DDBJ databases">
        <title>Genomic Encyclopedia of Type Strains, Phase IV (KMG-IV): sequencing the most valuable type-strain genomes for metagenomic binning, comparative biology and taxonomic classification.</title>
        <authorList>
            <person name="Goeker M."/>
        </authorList>
    </citation>
    <scope>NUCLEOTIDE SEQUENCE [LARGE SCALE GENOMIC DNA]</scope>
    <source>
        <strain evidence="2 3">DSM 13328</strain>
    </source>
</reference>
<organism evidence="2 3">
    <name type="scientific">Methanimicrococcus blatticola</name>
    <dbReference type="NCBI Taxonomy" id="91560"/>
    <lineage>
        <taxon>Archaea</taxon>
        <taxon>Methanobacteriati</taxon>
        <taxon>Methanobacteriota</taxon>
        <taxon>Stenosarchaea group</taxon>
        <taxon>Methanomicrobia</taxon>
        <taxon>Methanosarcinales</taxon>
        <taxon>Methanosarcinaceae</taxon>
        <taxon>Methanimicrococcus</taxon>
    </lineage>
</organism>
<feature type="region of interest" description="Disordered" evidence="1">
    <location>
        <begin position="36"/>
        <end position="62"/>
    </location>
</feature>
<dbReference type="Proteomes" id="UP000294855">
    <property type="component" value="Unassembled WGS sequence"/>
</dbReference>
<dbReference type="AlphaFoldDB" id="A0A484F4N9"/>
<evidence type="ECO:0000313" key="3">
    <source>
        <dbReference type="Proteomes" id="UP000294855"/>
    </source>
</evidence>
<dbReference type="RefSeq" id="WP_133516938.1">
    <property type="nucleotide sequence ID" value="NZ_JAHDUW010000005.1"/>
</dbReference>
<evidence type="ECO:0000313" key="2">
    <source>
        <dbReference type="EMBL" id="TDQ70116.1"/>
    </source>
</evidence>
<dbReference type="EMBL" id="SNYS01000006">
    <property type="protein sequence ID" value="TDQ70116.1"/>
    <property type="molecule type" value="Genomic_DNA"/>
</dbReference>